<accession>A0A8J8SXV9</accession>
<name>A0A8J8SXV9_HALGN</name>
<dbReference type="AlphaFoldDB" id="A0A8J8SXV9"/>
<evidence type="ECO:0000313" key="1">
    <source>
        <dbReference type="EMBL" id="TNV74298.1"/>
    </source>
</evidence>
<organism evidence="1 2">
    <name type="scientific">Halteria grandinella</name>
    <dbReference type="NCBI Taxonomy" id="5974"/>
    <lineage>
        <taxon>Eukaryota</taxon>
        <taxon>Sar</taxon>
        <taxon>Alveolata</taxon>
        <taxon>Ciliophora</taxon>
        <taxon>Intramacronucleata</taxon>
        <taxon>Spirotrichea</taxon>
        <taxon>Stichotrichia</taxon>
        <taxon>Sporadotrichida</taxon>
        <taxon>Halteriidae</taxon>
        <taxon>Halteria</taxon>
    </lineage>
</organism>
<proteinExistence type="predicted"/>
<sequence length="571" mass="65009">MRLSLSILPVSYSSRSLSISSSTCATSSPWSLRLKYSSMVNWVRMVFLKPGGWGRRRGSVAISSMMYYTREICCWYLSLYRQRRFPSTNYFLSEEAAPSFGEPDESDDPLGERSPSSLSVFASLQMCTSSNLRSLTYSISQSRLSSKTVHFLAVKRARMLNLRGTTSQDRVVWKRAFRSKSFEWRDLQRGSASSRTRIYPRSLGNIFGTKSLLFTTSIKLASLIVISRLPSMNMTCFKFQQFWKTSSSPQNRMGEGTSLKPSLAVLLRTFTGLRMTIIIWTVSLSKGRQQNLEMLSNLSSSWNVSKEDSLSLSREGDLFQNWTSRESQSGTSELNCFFLREPRNSLTKELLMVSFEYPCLEKKFGKIGTYWVSLRSPSISQLSVPIENLDTLSNTQFLKSTLPPASWLTLMDFLVTISSLFWLRIFTKCQPSSLAFWTCDLGLVKFFIQLRSLFMKSSGFAIWLTEPPLSATIVALAGPRGQGNDAACIQYYKTTHSYSHHKGFWGFGGKSCMICYLPMLLTILKKLLKIDVNYQRKMQHLQPNKSPFSKVAIKLMKRFSLIAQLRSSRLP</sequence>
<comment type="caution">
    <text evidence="1">The sequence shown here is derived from an EMBL/GenBank/DDBJ whole genome shotgun (WGS) entry which is preliminary data.</text>
</comment>
<keyword evidence="2" id="KW-1185">Reference proteome</keyword>
<evidence type="ECO:0000313" key="2">
    <source>
        <dbReference type="Proteomes" id="UP000785679"/>
    </source>
</evidence>
<reference evidence="1" key="1">
    <citation type="submission" date="2019-06" db="EMBL/GenBank/DDBJ databases">
        <authorList>
            <person name="Zheng W."/>
        </authorList>
    </citation>
    <scope>NUCLEOTIDE SEQUENCE</scope>
    <source>
        <strain evidence="1">QDHG01</strain>
    </source>
</reference>
<dbReference type="EMBL" id="RRYP01017169">
    <property type="protein sequence ID" value="TNV74298.1"/>
    <property type="molecule type" value="Genomic_DNA"/>
</dbReference>
<protein>
    <submittedName>
        <fullName evidence="1">Uncharacterized protein</fullName>
    </submittedName>
</protein>
<gene>
    <name evidence="1" type="ORF">FGO68_gene1736</name>
</gene>
<dbReference type="Proteomes" id="UP000785679">
    <property type="component" value="Unassembled WGS sequence"/>
</dbReference>